<organism evidence="8 9">
    <name type="scientific">Ligilactobacillus pabuli</name>
    <dbReference type="NCBI Taxonomy" id="2886039"/>
    <lineage>
        <taxon>Bacteria</taxon>
        <taxon>Bacillati</taxon>
        <taxon>Bacillota</taxon>
        <taxon>Bacilli</taxon>
        <taxon>Lactobacillales</taxon>
        <taxon>Lactobacillaceae</taxon>
        <taxon>Ligilactobacillus</taxon>
    </lineage>
</organism>
<comment type="similarity">
    <text evidence="7">Belongs to the aspartate/glutamate racemases family.</text>
</comment>
<keyword evidence="4 7" id="KW-0573">Peptidoglycan synthesis</keyword>
<dbReference type="PANTHER" id="PTHR21198">
    <property type="entry name" value="GLUTAMATE RACEMASE"/>
    <property type="match status" value="1"/>
</dbReference>
<dbReference type="PROSITE" id="PS00923">
    <property type="entry name" value="ASP_GLU_RACEMASE_1"/>
    <property type="match status" value="1"/>
</dbReference>
<dbReference type="Pfam" id="PF01177">
    <property type="entry name" value="Asp_Glu_race"/>
    <property type="match status" value="1"/>
</dbReference>
<evidence type="ECO:0000256" key="2">
    <source>
        <dbReference type="ARBA" id="ARBA00013090"/>
    </source>
</evidence>
<sequence>MNANEKQRPIGVFDSGVGGISVLKEIYQLMPNETYLFYGDSAHAPYGVKSPTEVFELSHAIVEKFIAQNVKAIVIACNTATSAAIARLRQEYPAIIFVGLEPAVKPAVEHQKNSEIIVMATKLTLKEKKFADLVDQYEDQANIVRLPASELVEFVERGEINSPELNTYLNNLLHPYLGKIDTIVLGCTHFPFARDAIQKVVGPDVFIIDGAYGAAKRLENELIRTDLRNDTVTETEISFANSNPDPAEIQLSHQLFEL</sequence>
<evidence type="ECO:0000313" key="8">
    <source>
        <dbReference type="EMBL" id="GKS80410.1"/>
    </source>
</evidence>
<proteinExistence type="inferred from homology"/>
<dbReference type="EC" id="5.1.1.3" evidence="2 7"/>
<name>A0ABQ5JH74_9LACO</name>
<dbReference type="InterPro" id="IPR018187">
    <property type="entry name" value="Asp/Glu_racemase_AS_1"/>
</dbReference>
<reference evidence="8" key="1">
    <citation type="journal article" date="2022" name="Int. J. Syst. Evol. Microbiol.">
        <title>A novel species of lactic acid bacteria, Ligilactobacillus pabuli sp. nov., isolated from alfalfa silage.</title>
        <authorList>
            <person name="Tohno M."/>
            <person name="Tanizawa Y."/>
            <person name="Sawada H."/>
            <person name="Sakamoto M."/>
            <person name="Ohkuma M."/>
            <person name="Kobayashi H."/>
        </authorList>
    </citation>
    <scope>NUCLEOTIDE SEQUENCE</scope>
    <source>
        <strain evidence="8">AF129</strain>
    </source>
</reference>
<dbReference type="PANTHER" id="PTHR21198:SF3">
    <property type="entry name" value="GLUTAMATE RACEMASE"/>
    <property type="match status" value="1"/>
</dbReference>
<feature type="active site" description="Proton donor/acceptor" evidence="7">
    <location>
        <position position="187"/>
    </location>
</feature>
<evidence type="ECO:0000256" key="7">
    <source>
        <dbReference type="HAMAP-Rule" id="MF_00258"/>
    </source>
</evidence>
<feature type="binding site" evidence="7">
    <location>
        <begin position="78"/>
        <end position="79"/>
    </location>
    <ligand>
        <name>substrate</name>
    </ligand>
</feature>
<dbReference type="InterPro" id="IPR015942">
    <property type="entry name" value="Asp/Glu/hydantoin_racemase"/>
</dbReference>
<dbReference type="SUPFAM" id="SSF53681">
    <property type="entry name" value="Aspartate/glutamate racemase"/>
    <property type="match status" value="2"/>
</dbReference>
<keyword evidence="3 7" id="KW-0133">Cell shape</keyword>
<dbReference type="Proteomes" id="UP001055149">
    <property type="component" value="Unassembled WGS sequence"/>
</dbReference>
<protein>
    <recommendedName>
        <fullName evidence="2 7">Glutamate racemase</fullName>
        <ecNumber evidence="2 7">5.1.1.3</ecNumber>
    </recommendedName>
</protein>
<dbReference type="Gene3D" id="3.40.50.1860">
    <property type="match status" value="2"/>
</dbReference>
<keyword evidence="9" id="KW-1185">Reference proteome</keyword>
<dbReference type="HAMAP" id="MF_00258">
    <property type="entry name" value="Glu_racemase"/>
    <property type="match status" value="1"/>
</dbReference>
<comment type="pathway">
    <text evidence="7">Cell wall biogenesis; peptidoglycan biosynthesis.</text>
</comment>
<keyword evidence="6 7" id="KW-0961">Cell wall biogenesis/degradation</keyword>
<dbReference type="InterPro" id="IPR001920">
    <property type="entry name" value="Asp/Glu_race"/>
</dbReference>
<dbReference type="EMBL" id="BQXH01000001">
    <property type="protein sequence ID" value="GKS80410.1"/>
    <property type="molecule type" value="Genomic_DNA"/>
</dbReference>
<comment type="function">
    <text evidence="7">Provides the (R)-glutamate required for cell wall biosynthesis.</text>
</comment>
<keyword evidence="5 7" id="KW-0413">Isomerase</keyword>
<feature type="binding site" evidence="7">
    <location>
        <begin position="188"/>
        <end position="189"/>
    </location>
    <ligand>
        <name>substrate</name>
    </ligand>
</feature>
<evidence type="ECO:0000256" key="3">
    <source>
        <dbReference type="ARBA" id="ARBA00022960"/>
    </source>
</evidence>
<evidence type="ECO:0000313" key="9">
    <source>
        <dbReference type="Proteomes" id="UP001055149"/>
    </source>
</evidence>
<gene>
    <name evidence="7 8" type="primary">murI</name>
    <name evidence="8" type="ORF">LPAF129_00950</name>
</gene>
<evidence type="ECO:0000256" key="1">
    <source>
        <dbReference type="ARBA" id="ARBA00001602"/>
    </source>
</evidence>
<feature type="binding site" evidence="7">
    <location>
        <begin position="46"/>
        <end position="47"/>
    </location>
    <ligand>
        <name>substrate</name>
    </ligand>
</feature>
<dbReference type="RefSeq" id="WP_244053930.1">
    <property type="nucleotide sequence ID" value="NZ_BQXH01000001.1"/>
</dbReference>
<comment type="caution">
    <text evidence="8">The sequence shown here is derived from an EMBL/GenBank/DDBJ whole genome shotgun (WGS) entry which is preliminary data.</text>
</comment>
<evidence type="ECO:0000256" key="4">
    <source>
        <dbReference type="ARBA" id="ARBA00022984"/>
    </source>
</evidence>
<dbReference type="NCBIfam" id="TIGR00067">
    <property type="entry name" value="glut_race"/>
    <property type="match status" value="1"/>
</dbReference>
<feature type="binding site" evidence="7">
    <location>
        <begin position="14"/>
        <end position="15"/>
    </location>
    <ligand>
        <name>substrate</name>
    </ligand>
</feature>
<accession>A0ABQ5JH74</accession>
<evidence type="ECO:0000256" key="6">
    <source>
        <dbReference type="ARBA" id="ARBA00023316"/>
    </source>
</evidence>
<comment type="catalytic activity">
    <reaction evidence="1 7">
        <text>L-glutamate = D-glutamate</text>
        <dbReference type="Rhea" id="RHEA:12813"/>
        <dbReference type="ChEBI" id="CHEBI:29985"/>
        <dbReference type="ChEBI" id="CHEBI:29986"/>
        <dbReference type="EC" id="5.1.1.3"/>
    </reaction>
</comment>
<feature type="active site" description="Proton donor/acceptor" evidence="7">
    <location>
        <position position="77"/>
    </location>
</feature>
<dbReference type="InterPro" id="IPR004391">
    <property type="entry name" value="Glu_race"/>
</dbReference>
<evidence type="ECO:0000256" key="5">
    <source>
        <dbReference type="ARBA" id="ARBA00023235"/>
    </source>
</evidence>